<keyword evidence="11" id="KW-0511">Multifunctional enzyme</keyword>
<evidence type="ECO:0000313" key="18">
    <source>
        <dbReference type="EMBL" id="KEO89304.1"/>
    </source>
</evidence>
<keyword evidence="7" id="KW-0808">Transferase</keyword>
<keyword evidence="5" id="KW-0645">Protease</keyword>
<dbReference type="InterPro" id="IPR001264">
    <property type="entry name" value="Glyco_trans_51"/>
</dbReference>
<organism evidence="18 19">
    <name type="scientific">Erythrobacter litoralis</name>
    <dbReference type="NCBI Taxonomy" id="39960"/>
    <lineage>
        <taxon>Bacteria</taxon>
        <taxon>Pseudomonadati</taxon>
        <taxon>Pseudomonadota</taxon>
        <taxon>Alphaproteobacteria</taxon>
        <taxon>Sphingomonadales</taxon>
        <taxon>Erythrobacteraceae</taxon>
        <taxon>Erythrobacter/Porphyrobacter group</taxon>
        <taxon>Erythrobacter</taxon>
    </lineage>
</organism>
<gene>
    <name evidence="18" type="ORF">EH32_04020</name>
</gene>
<keyword evidence="9" id="KW-0133">Cell shape</keyword>
<evidence type="ECO:0000256" key="6">
    <source>
        <dbReference type="ARBA" id="ARBA00022676"/>
    </source>
</evidence>
<dbReference type="PANTHER" id="PTHR32282:SF33">
    <property type="entry name" value="PEPTIDOGLYCAN GLYCOSYLTRANSFERASE"/>
    <property type="match status" value="1"/>
</dbReference>
<dbReference type="PATRIC" id="fig|39960.10.peg.2780"/>
<keyword evidence="10" id="KW-0573">Peptidoglycan synthesis</keyword>
<evidence type="ECO:0000313" key="19">
    <source>
        <dbReference type="Proteomes" id="UP000027866"/>
    </source>
</evidence>
<evidence type="ECO:0000256" key="12">
    <source>
        <dbReference type="ARBA" id="ARBA00023316"/>
    </source>
</evidence>
<evidence type="ECO:0000256" key="8">
    <source>
        <dbReference type="ARBA" id="ARBA00022801"/>
    </source>
</evidence>
<feature type="domain" description="Glycosyl transferase family 51" evidence="17">
    <location>
        <begin position="75"/>
        <end position="240"/>
    </location>
</feature>
<dbReference type="PANTHER" id="PTHR32282">
    <property type="entry name" value="BINDING PROTEIN TRANSPEPTIDASE, PUTATIVE-RELATED"/>
    <property type="match status" value="1"/>
</dbReference>
<comment type="catalytic activity">
    <reaction evidence="13">
        <text>Preferential cleavage: (Ac)2-L-Lys-D-Ala-|-D-Ala. Also transpeptidation of peptidyl-alanyl moieties that are N-acyl substituents of D-alanine.</text>
        <dbReference type="EC" id="3.4.16.4"/>
    </reaction>
</comment>
<dbReference type="GO" id="GO:0009002">
    <property type="term" value="F:serine-type D-Ala-D-Ala carboxypeptidase activity"/>
    <property type="evidence" value="ECO:0007669"/>
    <property type="project" value="UniProtKB-EC"/>
</dbReference>
<dbReference type="GO" id="GO:0008360">
    <property type="term" value="P:regulation of cell shape"/>
    <property type="evidence" value="ECO:0007669"/>
    <property type="project" value="UniProtKB-KW"/>
</dbReference>
<dbReference type="Pfam" id="PF00912">
    <property type="entry name" value="Transgly"/>
    <property type="match status" value="1"/>
</dbReference>
<dbReference type="GO" id="GO:0030288">
    <property type="term" value="C:outer membrane-bounded periplasmic space"/>
    <property type="evidence" value="ECO:0007669"/>
    <property type="project" value="TreeGrafter"/>
</dbReference>
<evidence type="ECO:0000256" key="15">
    <source>
        <dbReference type="SAM" id="MobiDB-lite"/>
    </source>
</evidence>
<dbReference type="InterPro" id="IPR001460">
    <property type="entry name" value="PCN-bd_Tpept"/>
</dbReference>
<comment type="catalytic activity">
    <reaction evidence="14">
        <text>[GlcNAc-(1-&gt;4)-Mur2Ac(oyl-L-Ala-gamma-D-Glu-L-Lys-D-Ala-D-Ala)](n)-di-trans,octa-cis-undecaprenyl diphosphate + beta-D-GlcNAc-(1-&gt;4)-Mur2Ac(oyl-L-Ala-gamma-D-Glu-L-Lys-D-Ala-D-Ala)-di-trans,octa-cis-undecaprenyl diphosphate = [GlcNAc-(1-&gt;4)-Mur2Ac(oyl-L-Ala-gamma-D-Glu-L-Lys-D-Ala-D-Ala)](n+1)-di-trans,octa-cis-undecaprenyl diphosphate + di-trans,octa-cis-undecaprenyl diphosphate + H(+)</text>
        <dbReference type="Rhea" id="RHEA:23708"/>
        <dbReference type="Rhea" id="RHEA-COMP:9602"/>
        <dbReference type="Rhea" id="RHEA-COMP:9603"/>
        <dbReference type="ChEBI" id="CHEBI:15378"/>
        <dbReference type="ChEBI" id="CHEBI:58405"/>
        <dbReference type="ChEBI" id="CHEBI:60033"/>
        <dbReference type="ChEBI" id="CHEBI:78435"/>
        <dbReference type="EC" id="2.4.99.28"/>
    </reaction>
</comment>
<comment type="pathway">
    <text evidence="1">Cell wall biogenesis; peptidoglycan biosynthesis.</text>
</comment>
<comment type="similarity">
    <text evidence="3">In the N-terminal section; belongs to the glycosyltransferase 51 family.</text>
</comment>
<dbReference type="Pfam" id="PF00905">
    <property type="entry name" value="Transpeptidase"/>
    <property type="match status" value="1"/>
</dbReference>
<dbReference type="GO" id="GO:0006508">
    <property type="term" value="P:proteolysis"/>
    <property type="evidence" value="ECO:0007669"/>
    <property type="project" value="UniProtKB-KW"/>
</dbReference>
<dbReference type="AlphaFoldDB" id="A0A074M7B2"/>
<keyword evidence="19" id="KW-1185">Reference proteome</keyword>
<dbReference type="NCBIfam" id="TIGR02074">
    <property type="entry name" value="PBP_1a_fam"/>
    <property type="match status" value="1"/>
</dbReference>
<feature type="domain" description="Penicillin-binding protein transpeptidase" evidence="16">
    <location>
        <begin position="325"/>
        <end position="549"/>
    </location>
</feature>
<evidence type="ECO:0000256" key="2">
    <source>
        <dbReference type="ARBA" id="ARBA00007090"/>
    </source>
</evidence>
<dbReference type="InterPro" id="IPR050396">
    <property type="entry name" value="Glycosyltr_51/Transpeptidase"/>
</dbReference>
<dbReference type="GO" id="GO:0009252">
    <property type="term" value="P:peptidoglycan biosynthetic process"/>
    <property type="evidence" value="ECO:0007669"/>
    <property type="project" value="UniProtKB-UniPathway"/>
</dbReference>
<keyword evidence="6" id="KW-0328">Glycosyltransferase</keyword>
<dbReference type="SUPFAM" id="SSF53955">
    <property type="entry name" value="Lysozyme-like"/>
    <property type="match status" value="1"/>
</dbReference>
<dbReference type="Gene3D" id="3.40.710.10">
    <property type="entry name" value="DD-peptidase/beta-lactamase superfamily"/>
    <property type="match status" value="1"/>
</dbReference>
<evidence type="ECO:0000256" key="14">
    <source>
        <dbReference type="ARBA" id="ARBA00049902"/>
    </source>
</evidence>
<keyword evidence="4" id="KW-0121">Carboxypeptidase</keyword>
<dbReference type="KEGG" id="elq:Ga0102493_11534"/>
<dbReference type="EMBL" id="JMIX01000015">
    <property type="protein sequence ID" value="KEO89304.1"/>
    <property type="molecule type" value="Genomic_DNA"/>
</dbReference>
<feature type="compositionally biased region" description="Low complexity" evidence="15">
    <location>
        <begin position="683"/>
        <end position="698"/>
    </location>
</feature>
<dbReference type="GO" id="GO:0008955">
    <property type="term" value="F:peptidoglycan glycosyltransferase activity"/>
    <property type="evidence" value="ECO:0007669"/>
    <property type="project" value="UniProtKB-EC"/>
</dbReference>
<dbReference type="UniPathway" id="UPA00219"/>
<keyword evidence="8" id="KW-0378">Hydrolase</keyword>
<dbReference type="Gene3D" id="1.10.3810.10">
    <property type="entry name" value="Biosynthetic peptidoglycan transglycosylase-like"/>
    <property type="match status" value="1"/>
</dbReference>
<evidence type="ECO:0000256" key="4">
    <source>
        <dbReference type="ARBA" id="ARBA00022645"/>
    </source>
</evidence>
<dbReference type="SUPFAM" id="SSF56601">
    <property type="entry name" value="beta-lactamase/transpeptidase-like"/>
    <property type="match status" value="1"/>
</dbReference>
<evidence type="ECO:0000259" key="17">
    <source>
        <dbReference type="Pfam" id="PF00912"/>
    </source>
</evidence>
<dbReference type="InterPro" id="IPR023346">
    <property type="entry name" value="Lysozyme-like_dom_sf"/>
</dbReference>
<comment type="similarity">
    <text evidence="2">In the C-terminal section; belongs to the transpeptidase family.</text>
</comment>
<evidence type="ECO:0000256" key="11">
    <source>
        <dbReference type="ARBA" id="ARBA00023268"/>
    </source>
</evidence>
<evidence type="ECO:0000256" key="5">
    <source>
        <dbReference type="ARBA" id="ARBA00022670"/>
    </source>
</evidence>
<accession>A0A074M7B2</accession>
<dbReference type="FunFam" id="1.10.3810.10:FF:000001">
    <property type="entry name" value="Penicillin-binding protein 1A"/>
    <property type="match status" value="1"/>
</dbReference>
<evidence type="ECO:0000256" key="13">
    <source>
        <dbReference type="ARBA" id="ARBA00034000"/>
    </source>
</evidence>
<protein>
    <submittedName>
        <fullName evidence="18">Penicillin-binding protein</fullName>
    </submittedName>
</protein>
<dbReference type="InterPro" id="IPR036950">
    <property type="entry name" value="PBP_transglycosylase"/>
</dbReference>
<evidence type="ECO:0000256" key="3">
    <source>
        <dbReference type="ARBA" id="ARBA00007739"/>
    </source>
</evidence>
<reference evidence="18 19" key="1">
    <citation type="submission" date="2014-04" db="EMBL/GenBank/DDBJ databases">
        <title>A comprehensive comparison of genomes of Erythrobacter spp. Strains.</title>
        <authorList>
            <person name="Zheng Q."/>
        </authorList>
    </citation>
    <scope>NUCLEOTIDE SEQUENCE [LARGE SCALE GENOMIC DNA]</scope>
    <source>
        <strain evidence="18 19">DSM 8509</strain>
    </source>
</reference>
<evidence type="ECO:0000256" key="10">
    <source>
        <dbReference type="ARBA" id="ARBA00022984"/>
    </source>
</evidence>
<evidence type="ECO:0000259" key="16">
    <source>
        <dbReference type="Pfam" id="PF00905"/>
    </source>
</evidence>
<keyword evidence="12" id="KW-0961">Cell wall biogenesis/degradation</keyword>
<sequence length="724" mass="78276">MGRRRGPSPLRRWIKRIALGGITLALIAVLFLAVAIGFAARSIPSYYQLKAQQAGQTILVRASDGSEIVELGPSFGEWLDFDEIPETMTNAMVAVEDKRFYSHYGIDPVRTTGAIVEGLVGSRERVGGTSTISQQLARNLFLNTNRTFDRKAREAVLAMALEWKFSKEQILELYLNKVYFGGGAYGIDSASRKFFSHPATELSVAEAAIIAGLVKAPSRYSPTADVQAAVDRAQVVLRLMREQGYITPAQASVDVDAVKLKQQAGQNSVRYFTDWALPQLDILLPETFAPIEVWTTLDIGKQRAATAAIDANTPGGAQGALVSLDRDGAILALVGGTDYVESNFNRATNAMRQPGSSWKLFVYLAALEAGYRPEDLVVDTPVTIDGWSPRNANGRNIGETNLRTAFAYSINTVAAQLGNEVGFGTVASMARRFGISSPVSTFPSMVLGSSEVRLIEMTRAFASVSAGGMGVEPYGITKVVTADGELLYERERPRDRQLVPEYVTAGMTDLLQAAVQTGTGRAAQIGRPVAGKTGTTSSNKDGWFVGFSSGITTGVWMGRDDAKAVPGLQGGRAPAQAFAAYMRYAVKDRAVEEFDTELNLPEWQLEPDDEYMFGDPDDYYFIDEQGNLIEPGRRGGEGSPFGIEGERPDAPDVVDEPPAALDEDVLERAIGSGLPEVRRGNAQQQQRQQQRQQQGQPRNVPPSPSPTPTVAPPLPRQQGNAGGP</sequence>
<dbReference type="GO" id="GO:0071555">
    <property type="term" value="P:cell wall organization"/>
    <property type="evidence" value="ECO:0007669"/>
    <property type="project" value="UniProtKB-KW"/>
</dbReference>
<feature type="compositionally biased region" description="Pro residues" evidence="15">
    <location>
        <begin position="699"/>
        <end position="715"/>
    </location>
</feature>
<name>A0A074M7B2_9SPHN</name>
<dbReference type="GO" id="GO:0008658">
    <property type="term" value="F:penicillin binding"/>
    <property type="evidence" value="ECO:0007669"/>
    <property type="project" value="InterPro"/>
</dbReference>
<feature type="region of interest" description="Disordered" evidence="15">
    <location>
        <begin position="628"/>
        <end position="724"/>
    </location>
</feature>
<evidence type="ECO:0000256" key="1">
    <source>
        <dbReference type="ARBA" id="ARBA00004752"/>
    </source>
</evidence>
<comment type="caution">
    <text evidence="18">The sequence shown here is derived from an EMBL/GenBank/DDBJ whole genome shotgun (WGS) entry which is preliminary data.</text>
</comment>
<evidence type="ECO:0000256" key="9">
    <source>
        <dbReference type="ARBA" id="ARBA00022960"/>
    </source>
</evidence>
<dbReference type="InterPro" id="IPR012338">
    <property type="entry name" value="Beta-lactam/transpept-like"/>
</dbReference>
<evidence type="ECO:0000256" key="7">
    <source>
        <dbReference type="ARBA" id="ARBA00022679"/>
    </source>
</evidence>
<dbReference type="Proteomes" id="UP000027866">
    <property type="component" value="Unassembled WGS sequence"/>
</dbReference>
<proteinExistence type="inferred from homology"/>